<evidence type="ECO:0000313" key="4">
    <source>
        <dbReference type="Proteomes" id="UP001177934"/>
    </source>
</evidence>
<feature type="transmembrane region" description="Helical" evidence="1">
    <location>
        <begin position="97"/>
        <end position="114"/>
    </location>
</feature>
<dbReference type="EMBL" id="CP126056">
    <property type="protein sequence ID" value="WHX08363.1"/>
    <property type="molecule type" value="Genomic_DNA"/>
</dbReference>
<keyword evidence="1" id="KW-0812">Transmembrane</keyword>
<feature type="transmembrane region" description="Helical" evidence="1">
    <location>
        <begin position="334"/>
        <end position="358"/>
    </location>
</feature>
<feature type="transmembrane region" description="Helical" evidence="1">
    <location>
        <begin position="236"/>
        <end position="257"/>
    </location>
</feature>
<sequence length="427" mass="49837">MGQIWALVINVLLYLFSLVYYVKKQNFSINVLAAIWGIWLVSSMMGIHHFYSGIRDYSNLTILPFLVLWLYLVIFMYPIAKFKNHDHRFFCLGNERLILYIGYFSILVCIIPFIENVYALMHGVGKDADLASYLSDLHDERQTGEPSLIFQYSQIGMFFFKFIPILYEVSFLLLFYSLSKEKVNLISVFAFLFVILDYNLYAFLVSGRSSLVYTILQMSLCYLLFRNSFSSVYKVIINKIVVTILLVATCLFLYITISRLTVNVNLDFSFVDFITWYAGEGTLNFNEYILNSNCSTEGDYTSPYFKTVLGLDTFEENYERREFWAGKTGIPQNIFYTFIGNFISDYGLIITLLLFLIFAYWSNKIINSYSGNTVPLHKLLLLIFLINVVSRGFCFFPYAGMSGNKMILYLVLWYLLFKISLYKFKRI</sequence>
<proteinExistence type="predicted"/>
<accession>A0AA95KUR7</accession>
<dbReference type="AlphaFoldDB" id="A0AA95KUR7"/>
<feature type="transmembrane region" description="Helical" evidence="1">
    <location>
        <begin position="210"/>
        <end position="229"/>
    </location>
</feature>
<dbReference type="NCBIfam" id="TIGR04370">
    <property type="entry name" value="glyco_rpt_poly"/>
    <property type="match status" value="1"/>
</dbReference>
<name>A0AA95KUR7_9BACT</name>
<organism evidence="3 4">
    <name type="scientific">Phocaeicola dorei</name>
    <dbReference type="NCBI Taxonomy" id="357276"/>
    <lineage>
        <taxon>Bacteria</taxon>
        <taxon>Pseudomonadati</taxon>
        <taxon>Bacteroidota</taxon>
        <taxon>Bacteroidia</taxon>
        <taxon>Bacteroidales</taxon>
        <taxon>Bacteroidaceae</taxon>
        <taxon>Phocaeicola</taxon>
    </lineage>
</organism>
<feature type="transmembrane region" description="Helical" evidence="1">
    <location>
        <begin position="406"/>
        <end position="424"/>
    </location>
</feature>
<feature type="transmembrane region" description="Helical" evidence="1">
    <location>
        <begin position="29"/>
        <end position="51"/>
    </location>
</feature>
<dbReference type="Proteomes" id="UP001177934">
    <property type="component" value="Chromosome"/>
</dbReference>
<feature type="transmembrane region" description="Helical" evidence="1">
    <location>
        <begin position="155"/>
        <end position="176"/>
    </location>
</feature>
<reference evidence="3" key="2">
    <citation type="journal article" date="2023" name="Nat. Commun.">
        <title>Identification of a novel Human Milk Oligosaccharides utilization cluster in the infant gut commensal Bacteroides dorei.</title>
        <authorList>
            <person name="Kijner S."/>
            <person name="Ennis D."/>
            <person name="Shmorak S."/>
            <person name="Florentin A."/>
            <person name="Yassour M."/>
        </authorList>
    </citation>
    <scope>NUCLEOTIDE SEQUENCE</scope>
    <source>
        <strain evidence="3">2</strain>
    </source>
</reference>
<feature type="transmembrane region" description="Helical" evidence="1">
    <location>
        <begin position="6"/>
        <end position="22"/>
    </location>
</feature>
<evidence type="ECO:0000313" key="3">
    <source>
        <dbReference type="EMBL" id="WHX08363.1"/>
    </source>
</evidence>
<evidence type="ECO:0000313" key="2">
    <source>
        <dbReference type="EMBL" id="MBV3123970.1"/>
    </source>
</evidence>
<keyword evidence="1" id="KW-1133">Transmembrane helix</keyword>
<reference evidence="2" key="1">
    <citation type="submission" date="2021-06" db="EMBL/GenBank/DDBJ databases">
        <title>Collection of gut derived symbiotic bacterial strains cultured from healthy donors.</title>
        <authorList>
            <person name="Lin H."/>
            <person name="Littmann E."/>
            <person name="Pamer E.G."/>
        </authorList>
    </citation>
    <scope>NUCLEOTIDE SEQUENCE</scope>
    <source>
        <strain evidence="2">MSK.5.10</strain>
    </source>
</reference>
<feature type="transmembrane region" description="Helical" evidence="1">
    <location>
        <begin position="379"/>
        <end position="400"/>
    </location>
</feature>
<feature type="transmembrane region" description="Helical" evidence="1">
    <location>
        <begin position="57"/>
        <end position="77"/>
    </location>
</feature>
<keyword evidence="1" id="KW-0472">Membrane</keyword>
<gene>
    <name evidence="2" type="ORF">KSU80_12375</name>
    <name evidence="3" type="ORF">QNN11_12315</name>
</gene>
<protein>
    <submittedName>
        <fullName evidence="3">O-antigen polymerase</fullName>
    </submittedName>
    <submittedName>
        <fullName evidence="2">Oligosaccharide repeat unit polymerase</fullName>
    </submittedName>
</protein>
<dbReference type="EMBL" id="JAHOAX010000010">
    <property type="protein sequence ID" value="MBV3123970.1"/>
    <property type="molecule type" value="Genomic_DNA"/>
</dbReference>
<feature type="transmembrane region" description="Helical" evidence="1">
    <location>
        <begin position="183"/>
        <end position="204"/>
    </location>
</feature>
<dbReference type="Proteomes" id="UP000777173">
    <property type="component" value="Unassembled WGS sequence"/>
</dbReference>
<dbReference type="RefSeq" id="WP_117596282.1">
    <property type="nucleotide sequence ID" value="NZ_CAXSLT010000005.1"/>
</dbReference>
<evidence type="ECO:0000256" key="1">
    <source>
        <dbReference type="SAM" id="Phobius"/>
    </source>
</evidence>